<evidence type="ECO:0000313" key="3">
    <source>
        <dbReference type="EMBL" id="RAR85309.1"/>
    </source>
</evidence>
<dbReference type="AlphaFoldDB" id="A0A328ZHH0"/>
<dbReference type="Gene3D" id="3.40.640.10">
    <property type="entry name" value="Type I PLP-dependent aspartate aminotransferase-like (Major domain)"/>
    <property type="match status" value="1"/>
</dbReference>
<name>A0A328ZHH0_9BURK</name>
<keyword evidence="1" id="KW-0663">Pyridoxal phosphate</keyword>
<dbReference type="InterPro" id="IPR015422">
    <property type="entry name" value="PyrdxlP-dep_Trfase_small"/>
</dbReference>
<dbReference type="OrthoDB" id="7801625at2"/>
<feature type="domain" description="Aminotransferase class V" evidence="2">
    <location>
        <begin position="45"/>
        <end position="429"/>
    </location>
</feature>
<reference evidence="3 4" key="1">
    <citation type="submission" date="2018-06" db="EMBL/GenBank/DDBJ databases">
        <title>Genomic Encyclopedia of Archaeal and Bacterial Type Strains, Phase II (KMG-II): from individual species to whole genera.</title>
        <authorList>
            <person name="Goeker M."/>
        </authorList>
    </citation>
    <scope>NUCLEOTIDE SEQUENCE [LARGE SCALE GENOMIC DNA]</scope>
    <source>
        <strain evidence="3 4">CFPB 3232</strain>
    </source>
</reference>
<dbReference type="InterPro" id="IPR015424">
    <property type="entry name" value="PyrdxlP-dep_Trfase"/>
</dbReference>
<dbReference type="SUPFAM" id="SSF53383">
    <property type="entry name" value="PLP-dependent transferases"/>
    <property type="match status" value="1"/>
</dbReference>
<accession>A0A328ZHH0</accession>
<keyword evidence="3" id="KW-0456">Lyase</keyword>
<evidence type="ECO:0000256" key="1">
    <source>
        <dbReference type="ARBA" id="ARBA00022898"/>
    </source>
</evidence>
<dbReference type="RefSeq" id="WP_111876202.1">
    <property type="nucleotide sequence ID" value="NZ_CBCSGC010000300.1"/>
</dbReference>
<dbReference type="Pfam" id="PF00266">
    <property type="entry name" value="Aminotran_5"/>
    <property type="match status" value="1"/>
</dbReference>
<dbReference type="Proteomes" id="UP000248856">
    <property type="component" value="Unassembled WGS sequence"/>
</dbReference>
<dbReference type="PANTHER" id="PTHR43586">
    <property type="entry name" value="CYSTEINE DESULFURASE"/>
    <property type="match status" value="1"/>
</dbReference>
<dbReference type="PANTHER" id="PTHR43586:SF8">
    <property type="entry name" value="CYSTEINE DESULFURASE 1, CHLOROPLASTIC"/>
    <property type="match status" value="1"/>
</dbReference>
<proteinExistence type="predicted"/>
<dbReference type="EMBL" id="QLTA01000006">
    <property type="protein sequence ID" value="RAR85309.1"/>
    <property type="molecule type" value="Genomic_DNA"/>
</dbReference>
<dbReference type="InterPro" id="IPR015421">
    <property type="entry name" value="PyrdxlP-dep_Trfase_major"/>
</dbReference>
<evidence type="ECO:0000313" key="4">
    <source>
        <dbReference type="Proteomes" id="UP000248856"/>
    </source>
</evidence>
<evidence type="ECO:0000259" key="2">
    <source>
        <dbReference type="Pfam" id="PF00266"/>
    </source>
</evidence>
<organism evidence="3 4">
    <name type="scientific">Paracidovorax anthurii</name>
    <dbReference type="NCBI Taxonomy" id="78229"/>
    <lineage>
        <taxon>Bacteria</taxon>
        <taxon>Pseudomonadati</taxon>
        <taxon>Pseudomonadota</taxon>
        <taxon>Betaproteobacteria</taxon>
        <taxon>Burkholderiales</taxon>
        <taxon>Comamonadaceae</taxon>
        <taxon>Paracidovorax</taxon>
    </lineage>
</organism>
<sequence>MTTAGPSPSGAAHPHGLPFPPALMAEVRARFLHVERDHQGRERLYFDNAGGSLRLRAAVERLAQVDAVPDNTERIHDTARELQGIQAGGADDLRMLLNARGGSVYAALTASGAMFDMVRAVAENVPGTNMVTTVLEHPSAYDAMERYARQTGRELRVAPSNPATGGVDVEAIARLIDADTCVLNVIHASNISGAKLDLPAIVRAARAVKPGLHILVDAVQHAPHGLIDLQAAPVDGINIAPYKFFGCRGSGLAWLSDRAAVLPHHKLSGKAPGFWDLGSASPWQFAVLTEIVDYVCWIGTHPQGGGAAPDATRRERFAAGIERIELHERALLRRLLAGGGDAPGLRAQEGVRVFLDHDDLARRDLIIAIGFDHLDCTDAVREYARRGITVYERSTASIYSRRMLESFGIDGAVRVSPLHCHGAADVDRFLRATQDIAQARAVAP</sequence>
<comment type="caution">
    <text evidence="3">The sequence shown here is derived from an EMBL/GenBank/DDBJ whole genome shotgun (WGS) entry which is preliminary data.</text>
</comment>
<dbReference type="InterPro" id="IPR000192">
    <property type="entry name" value="Aminotrans_V_dom"/>
</dbReference>
<gene>
    <name evidence="3" type="ORF">AX018_100692</name>
</gene>
<dbReference type="GO" id="GO:0016829">
    <property type="term" value="F:lyase activity"/>
    <property type="evidence" value="ECO:0007669"/>
    <property type="project" value="UniProtKB-KW"/>
</dbReference>
<keyword evidence="4" id="KW-1185">Reference proteome</keyword>
<dbReference type="Gene3D" id="3.90.1150.10">
    <property type="entry name" value="Aspartate Aminotransferase, domain 1"/>
    <property type="match status" value="1"/>
</dbReference>
<protein>
    <submittedName>
        <fullName evidence="3">Selenocysteine lyase/cysteine desulfurase</fullName>
    </submittedName>
</protein>